<protein>
    <recommendedName>
        <fullName evidence="3 7">Dihydrofolate reductase</fullName>
        <ecNumber evidence="3 7">1.5.1.3</ecNumber>
    </recommendedName>
</protein>
<organism evidence="9 10">
    <name type="scientific">Lujinxingia vulgaris</name>
    <dbReference type="NCBI Taxonomy" id="2600176"/>
    <lineage>
        <taxon>Bacteria</taxon>
        <taxon>Deltaproteobacteria</taxon>
        <taxon>Bradymonadales</taxon>
        <taxon>Lujinxingiaceae</taxon>
        <taxon>Lujinxingia</taxon>
    </lineage>
</organism>
<keyword evidence="10" id="KW-1185">Reference proteome</keyword>
<evidence type="ECO:0000256" key="5">
    <source>
        <dbReference type="ARBA" id="ARBA00022857"/>
    </source>
</evidence>
<feature type="domain" description="DHFR" evidence="8">
    <location>
        <begin position="3"/>
        <end position="164"/>
    </location>
</feature>
<dbReference type="InterPro" id="IPR012259">
    <property type="entry name" value="DHFR"/>
</dbReference>
<evidence type="ECO:0000256" key="2">
    <source>
        <dbReference type="ARBA" id="ARBA00009539"/>
    </source>
</evidence>
<evidence type="ECO:0000256" key="4">
    <source>
        <dbReference type="ARBA" id="ARBA00022563"/>
    </source>
</evidence>
<accession>A0A5C6X623</accession>
<dbReference type="GO" id="GO:0046452">
    <property type="term" value="P:dihydrofolate metabolic process"/>
    <property type="evidence" value="ECO:0007669"/>
    <property type="project" value="TreeGrafter"/>
</dbReference>
<reference evidence="9 10" key="1">
    <citation type="submission" date="2019-08" db="EMBL/GenBank/DDBJ databases">
        <title>Bradymonadales sp. TMQ4.</title>
        <authorList>
            <person name="Liang Q."/>
        </authorList>
    </citation>
    <scope>NUCLEOTIDE SEQUENCE [LARGE SCALE GENOMIC DNA]</scope>
    <source>
        <strain evidence="9 10">TMQ4</strain>
    </source>
</reference>
<dbReference type="PANTHER" id="PTHR48069:SF3">
    <property type="entry name" value="DIHYDROFOLATE REDUCTASE"/>
    <property type="match status" value="1"/>
</dbReference>
<dbReference type="AlphaFoldDB" id="A0A5C6X623"/>
<comment type="function">
    <text evidence="7">Key enzyme in folate metabolism. Catalyzes an essential reaction for de novo glycine and purine synthesis, and for DNA precursor synthesis.</text>
</comment>
<evidence type="ECO:0000256" key="1">
    <source>
        <dbReference type="ARBA" id="ARBA00004903"/>
    </source>
</evidence>
<dbReference type="Gene3D" id="3.40.430.10">
    <property type="entry name" value="Dihydrofolate Reductase, subunit A"/>
    <property type="match status" value="1"/>
</dbReference>
<dbReference type="EC" id="1.5.1.3" evidence="3 7"/>
<dbReference type="SUPFAM" id="SSF53597">
    <property type="entry name" value="Dihydrofolate reductase-like"/>
    <property type="match status" value="1"/>
</dbReference>
<keyword evidence="6 7" id="KW-0560">Oxidoreductase</keyword>
<keyword evidence="5 7" id="KW-0521">NADP</keyword>
<dbReference type="GO" id="GO:0050661">
    <property type="term" value="F:NADP binding"/>
    <property type="evidence" value="ECO:0007669"/>
    <property type="project" value="InterPro"/>
</dbReference>
<sequence>MMEIVLIAALDEGMTIGGQNDLLWRLPDDFAHFKKRTLGRPVIMGRKTFESLGGPLKKRPNLVLTHNEDYEAEGAEIFHDLDEALRSARVDHQAEEAMIGGGATLYEATLPIADRLILTVVHGRHQGDTFFPDFQSEEWVVDAVEHHPKDARHALSFTIVELVPAADAPARRAVRRVKAPGAELPAILQNLNP</sequence>
<dbReference type="GO" id="GO:0046654">
    <property type="term" value="P:tetrahydrofolate biosynthetic process"/>
    <property type="evidence" value="ECO:0007669"/>
    <property type="project" value="UniProtKB-UniPathway"/>
</dbReference>
<dbReference type="Pfam" id="PF00186">
    <property type="entry name" value="DHFR_1"/>
    <property type="match status" value="1"/>
</dbReference>
<dbReference type="UniPathway" id="UPA00077">
    <property type="reaction ID" value="UER00158"/>
</dbReference>
<dbReference type="GO" id="GO:0005829">
    <property type="term" value="C:cytosol"/>
    <property type="evidence" value="ECO:0007669"/>
    <property type="project" value="TreeGrafter"/>
</dbReference>
<dbReference type="OrthoDB" id="9804315at2"/>
<dbReference type="PROSITE" id="PS51330">
    <property type="entry name" value="DHFR_2"/>
    <property type="match status" value="1"/>
</dbReference>
<comment type="similarity">
    <text evidence="2 7">Belongs to the dihydrofolate reductase family.</text>
</comment>
<evidence type="ECO:0000256" key="6">
    <source>
        <dbReference type="ARBA" id="ARBA00023002"/>
    </source>
</evidence>
<evidence type="ECO:0000313" key="9">
    <source>
        <dbReference type="EMBL" id="TXD36630.1"/>
    </source>
</evidence>
<dbReference type="GO" id="GO:0006730">
    <property type="term" value="P:one-carbon metabolic process"/>
    <property type="evidence" value="ECO:0007669"/>
    <property type="project" value="UniProtKB-KW"/>
</dbReference>
<evidence type="ECO:0000256" key="7">
    <source>
        <dbReference type="PIRNR" id="PIRNR000194"/>
    </source>
</evidence>
<evidence type="ECO:0000259" key="8">
    <source>
        <dbReference type="PROSITE" id="PS51330"/>
    </source>
</evidence>
<dbReference type="PANTHER" id="PTHR48069">
    <property type="entry name" value="DIHYDROFOLATE REDUCTASE"/>
    <property type="match status" value="1"/>
</dbReference>
<comment type="catalytic activity">
    <reaction evidence="7">
        <text>(6S)-5,6,7,8-tetrahydrofolate + NADP(+) = 7,8-dihydrofolate + NADPH + H(+)</text>
        <dbReference type="Rhea" id="RHEA:15009"/>
        <dbReference type="ChEBI" id="CHEBI:15378"/>
        <dbReference type="ChEBI" id="CHEBI:57451"/>
        <dbReference type="ChEBI" id="CHEBI:57453"/>
        <dbReference type="ChEBI" id="CHEBI:57783"/>
        <dbReference type="ChEBI" id="CHEBI:58349"/>
        <dbReference type="EC" id="1.5.1.3"/>
    </reaction>
</comment>
<dbReference type="EMBL" id="VOSM01000005">
    <property type="protein sequence ID" value="TXD36630.1"/>
    <property type="molecule type" value="Genomic_DNA"/>
</dbReference>
<name>A0A5C6X623_9DELT</name>
<proteinExistence type="inferred from homology"/>
<gene>
    <name evidence="9" type="ORF">FRC98_12395</name>
</gene>
<evidence type="ECO:0000313" key="10">
    <source>
        <dbReference type="Proteomes" id="UP000321412"/>
    </source>
</evidence>
<dbReference type="GO" id="GO:0004146">
    <property type="term" value="F:dihydrofolate reductase activity"/>
    <property type="evidence" value="ECO:0007669"/>
    <property type="project" value="UniProtKB-EC"/>
</dbReference>
<dbReference type="RefSeq" id="WP_146981758.1">
    <property type="nucleotide sequence ID" value="NZ_VOSM01000005.1"/>
</dbReference>
<comment type="pathway">
    <text evidence="1 7">Cofactor biosynthesis; tetrahydrofolate biosynthesis; 5,6,7,8-tetrahydrofolate from 7,8-dihydrofolate: step 1/1.</text>
</comment>
<dbReference type="CDD" id="cd00209">
    <property type="entry name" value="DHFR"/>
    <property type="match status" value="1"/>
</dbReference>
<dbReference type="PRINTS" id="PR00070">
    <property type="entry name" value="DHFR"/>
</dbReference>
<dbReference type="GO" id="GO:0046655">
    <property type="term" value="P:folic acid metabolic process"/>
    <property type="evidence" value="ECO:0007669"/>
    <property type="project" value="TreeGrafter"/>
</dbReference>
<dbReference type="PIRSF" id="PIRSF000194">
    <property type="entry name" value="DHFR"/>
    <property type="match status" value="1"/>
</dbReference>
<dbReference type="InterPro" id="IPR024072">
    <property type="entry name" value="DHFR-like_dom_sf"/>
</dbReference>
<dbReference type="Proteomes" id="UP000321412">
    <property type="component" value="Unassembled WGS sequence"/>
</dbReference>
<dbReference type="InterPro" id="IPR001796">
    <property type="entry name" value="DHFR_dom"/>
</dbReference>
<keyword evidence="4 7" id="KW-0554">One-carbon metabolism</keyword>
<comment type="caution">
    <text evidence="9">The sequence shown here is derived from an EMBL/GenBank/DDBJ whole genome shotgun (WGS) entry which is preliminary data.</text>
</comment>
<evidence type="ECO:0000256" key="3">
    <source>
        <dbReference type="ARBA" id="ARBA00012856"/>
    </source>
</evidence>